<dbReference type="SMART" id="SM00368">
    <property type="entry name" value="LRR_RI"/>
    <property type="match status" value="3"/>
</dbReference>
<protein>
    <recommendedName>
        <fullName evidence="3">Leucine Rich repeats (2 copies)</fullName>
    </recommendedName>
</protein>
<dbReference type="PANTHER" id="PTHR13318:SF95">
    <property type="entry name" value="F-BOX PROTEIN YLR352W"/>
    <property type="match status" value="1"/>
</dbReference>
<evidence type="ECO:0008006" key="3">
    <source>
        <dbReference type="Google" id="ProtNLM"/>
    </source>
</evidence>
<accession>A0A368KRT3</accession>
<gene>
    <name evidence="1" type="ORF">DTL42_17290</name>
</gene>
<evidence type="ECO:0000313" key="1">
    <source>
        <dbReference type="EMBL" id="RCS44677.1"/>
    </source>
</evidence>
<dbReference type="GO" id="GO:0031146">
    <property type="term" value="P:SCF-dependent proteasomal ubiquitin-dependent protein catabolic process"/>
    <property type="evidence" value="ECO:0007669"/>
    <property type="project" value="TreeGrafter"/>
</dbReference>
<reference evidence="1 2" key="1">
    <citation type="submission" date="2018-07" db="EMBL/GenBank/DDBJ databases">
        <title>Comparative genomes isolates from brazilian mangrove.</title>
        <authorList>
            <person name="De Araujo J.E."/>
            <person name="Taketani R.G."/>
            <person name="Silva M.C.P."/>
            <person name="Lourenco M.V."/>
            <person name="Oliveira V.M."/>
            <person name="Andreote F.D."/>
        </authorList>
    </citation>
    <scope>NUCLEOTIDE SEQUENCE [LARGE SCALE GENOMIC DNA]</scope>
    <source>
        <strain evidence="1 2">HEX PRIS-MGV</strain>
    </source>
</reference>
<dbReference type="InterPro" id="IPR001611">
    <property type="entry name" value="Leu-rich_rpt"/>
</dbReference>
<dbReference type="EMBL" id="QPEX01000034">
    <property type="protein sequence ID" value="RCS44677.1"/>
    <property type="molecule type" value="Genomic_DNA"/>
</dbReference>
<evidence type="ECO:0000313" key="2">
    <source>
        <dbReference type="Proteomes" id="UP000253562"/>
    </source>
</evidence>
<dbReference type="Gene3D" id="3.80.10.10">
    <property type="entry name" value="Ribonuclease Inhibitor"/>
    <property type="match status" value="2"/>
</dbReference>
<dbReference type="SMART" id="SM00367">
    <property type="entry name" value="LRR_CC"/>
    <property type="match status" value="4"/>
</dbReference>
<name>A0A368KRT3_9BACT</name>
<dbReference type="InterPro" id="IPR006553">
    <property type="entry name" value="Leu-rich_rpt_Cys-con_subtyp"/>
</dbReference>
<dbReference type="PANTHER" id="PTHR13318">
    <property type="entry name" value="PARTNER OF PAIRED, ISOFORM B-RELATED"/>
    <property type="match status" value="1"/>
</dbReference>
<proteinExistence type="predicted"/>
<sequence>MFTLPCSLRLVSVLMPRFLRQFGLRTLLLFCTLAAVCFGLWRSHMTWVDRQHAIAQQIGEKNGSVRWGTWGPSWLHDAFGSRYFSYIITVDWQHKLIINQDLELLRELTSLEELDVAGNRISNKGLEVLGDLPHLRRLAVWRTLISDQGLKTIGKLKQLEVLDIQRTDITEQGLRYLGGLPKLKVLRHSLEVTDEGIEHLAAMPSLRLTTLSCRTLSEENLRWVAQQPKLQTVTIVAPQGNRWAEAFVGHPTLQSLTIAFADIQDAQMRKILEANTLTEIDLLNVSVSDAGLIALPPGGKLQRFQLMNTKTTPGGFLKVIGPTAVRVHIEPGWITLFDKNNNAKIEWYGRLTDDLWPNLAHCTSAKQFYCQAKLPAEDVLTSLGSQKELTNVFIHCPINDRVMEALAGLSKLEILRLHGQQNISPAGYGLLAKAKCLKTLSLLKSETNDQHLAEIGKLQSLTSLVLSGCPIRDQGIQHLVSLSNLEGLRLVNCPLLTDDAFREIAKLPKLQFLTGKGQCFSDAGLQHLHGMPTLRDVQFKGYISSPGLQALRDSLPMAGKASY</sequence>
<dbReference type="InterPro" id="IPR032675">
    <property type="entry name" value="LRR_dom_sf"/>
</dbReference>
<dbReference type="Pfam" id="PF13516">
    <property type="entry name" value="LRR_6"/>
    <property type="match status" value="2"/>
</dbReference>
<dbReference type="AlphaFoldDB" id="A0A368KRT3"/>
<dbReference type="GO" id="GO:0019005">
    <property type="term" value="C:SCF ubiquitin ligase complex"/>
    <property type="evidence" value="ECO:0007669"/>
    <property type="project" value="TreeGrafter"/>
</dbReference>
<organism evidence="1 2">
    <name type="scientific">Bremerella cremea</name>
    <dbReference type="NCBI Taxonomy" id="1031537"/>
    <lineage>
        <taxon>Bacteria</taxon>
        <taxon>Pseudomonadati</taxon>
        <taxon>Planctomycetota</taxon>
        <taxon>Planctomycetia</taxon>
        <taxon>Pirellulales</taxon>
        <taxon>Pirellulaceae</taxon>
        <taxon>Bremerella</taxon>
    </lineage>
</organism>
<comment type="caution">
    <text evidence="1">The sequence shown here is derived from an EMBL/GenBank/DDBJ whole genome shotgun (WGS) entry which is preliminary data.</text>
</comment>
<dbReference type="Proteomes" id="UP000253562">
    <property type="component" value="Unassembled WGS sequence"/>
</dbReference>
<dbReference type="SUPFAM" id="SSF52047">
    <property type="entry name" value="RNI-like"/>
    <property type="match status" value="2"/>
</dbReference>